<dbReference type="InterPro" id="IPR002347">
    <property type="entry name" value="SDR_fam"/>
</dbReference>
<dbReference type="Pfam" id="PF13561">
    <property type="entry name" value="adh_short_C2"/>
    <property type="match status" value="1"/>
</dbReference>
<accession>A0AAD9ST48</accession>
<protein>
    <submittedName>
        <fullName evidence="6">Uncharacterized protein</fullName>
    </submittedName>
</protein>
<proteinExistence type="inferred from homology"/>
<dbReference type="PANTHER" id="PTHR42760">
    <property type="entry name" value="SHORT-CHAIN DEHYDROGENASES/REDUCTASES FAMILY MEMBER"/>
    <property type="match status" value="1"/>
</dbReference>
<evidence type="ECO:0000256" key="1">
    <source>
        <dbReference type="ARBA" id="ARBA00006484"/>
    </source>
</evidence>
<evidence type="ECO:0000256" key="3">
    <source>
        <dbReference type="ARBA" id="ARBA00023002"/>
    </source>
</evidence>
<evidence type="ECO:0000313" key="6">
    <source>
        <dbReference type="EMBL" id="KAK2615552.1"/>
    </source>
</evidence>
<comment type="similarity">
    <text evidence="1">Belongs to the short-chain dehydrogenases/reductases (SDR) family.</text>
</comment>
<evidence type="ECO:0000256" key="4">
    <source>
        <dbReference type="ARBA" id="ARBA00023308"/>
    </source>
</evidence>
<dbReference type="PANTHER" id="PTHR42760:SF83">
    <property type="entry name" value="(3R)-3-HYDROXYACYL-COA DEHYDROGENASE"/>
    <property type="match status" value="1"/>
</dbReference>
<dbReference type="PRINTS" id="PR00080">
    <property type="entry name" value="SDRFAMILY"/>
</dbReference>
<comment type="caution">
    <text evidence="6">The sequence shown here is derived from an EMBL/GenBank/DDBJ whole genome shotgun (WGS) entry which is preliminary data.</text>
</comment>
<keyword evidence="3" id="KW-0560">Oxidoreductase</keyword>
<dbReference type="Gene3D" id="3.40.50.720">
    <property type="entry name" value="NAD(P)-binding Rossmann-like Domain"/>
    <property type="match status" value="1"/>
</dbReference>
<feature type="region of interest" description="Disordered" evidence="5">
    <location>
        <begin position="272"/>
        <end position="296"/>
    </location>
</feature>
<dbReference type="PRINTS" id="PR00081">
    <property type="entry name" value="GDHRDH"/>
</dbReference>
<dbReference type="SUPFAM" id="SSF51735">
    <property type="entry name" value="NAD(P)-binding Rossmann-fold domains"/>
    <property type="match status" value="1"/>
</dbReference>
<dbReference type="GO" id="GO:0048038">
    <property type="term" value="F:quinone binding"/>
    <property type="evidence" value="ECO:0007669"/>
    <property type="project" value="TreeGrafter"/>
</dbReference>
<keyword evidence="4" id="KW-0684">Rhamnose metabolism</keyword>
<sequence>MPGYRHYFFAFTPQCMRLESGHPCQDDQFGVTNLSTKPGFIPNERVDQSNLSKHVIKSVGAVVREHEASDYMQINYGAPEIQAAVMHANMPLARFIVHCPPCISAITTAVHLCQANKDAITEWSVRVDALERLSMIADTIVDAGTGHHWAKPDSPEAQWMKWIDRAWLEGVLYHADDHTTASTPSSSKTTTNAGRDYAGIRHLLSFEGRVRENTVAVILADVDSACWIINAAPFPTVKRQPRAGEMFHVKEETVGRTFTRSFLGTFETKGALKRRRVSSPPPETTKSGRKTLAQRKGGTTGIGRAICLEYLRQGCNVAVNHLDLEKDKPHVESLISEAEKLKSTTEAGQTVGSFAHLAGDVTDPATGAKLVSFALETFKTDRLDVCVSNAGICTFAEFLDLPADLYSKTVRTNLDGAFYVVQSAARQMALQQSPPGGSIIGISSISALVGGGGQTHYTPTKAGILSLMQSTAVALGKYGIRCNALLPGTIRTQLNDEDLADSAKRTYMEGRIPLGRTGETKDLAGPAVFLASEELSGYVSGSQLLVDGGAFVNFQ</sequence>
<dbReference type="CDD" id="cd05233">
    <property type="entry name" value="SDR_c"/>
    <property type="match status" value="1"/>
</dbReference>
<dbReference type="GO" id="GO:0006633">
    <property type="term" value="P:fatty acid biosynthetic process"/>
    <property type="evidence" value="ECO:0007669"/>
    <property type="project" value="TreeGrafter"/>
</dbReference>
<dbReference type="AlphaFoldDB" id="A0AAD9ST48"/>
<keyword evidence="7" id="KW-1185">Reference proteome</keyword>
<keyword evidence="2" id="KW-0521">NADP</keyword>
<evidence type="ECO:0000313" key="7">
    <source>
        <dbReference type="Proteomes" id="UP001265746"/>
    </source>
</evidence>
<reference evidence="6" key="1">
    <citation type="submission" date="2023-06" db="EMBL/GenBank/DDBJ databases">
        <authorList>
            <person name="Noh H."/>
        </authorList>
    </citation>
    <scope>NUCLEOTIDE SEQUENCE</scope>
    <source>
        <strain evidence="6">DUCC20226</strain>
    </source>
</reference>
<evidence type="ECO:0000256" key="5">
    <source>
        <dbReference type="SAM" id="MobiDB-lite"/>
    </source>
</evidence>
<dbReference type="InterPro" id="IPR036291">
    <property type="entry name" value="NAD(P)-bd_dom_sf"/>
</dbReference>
<dbReference type="Proteomes" id="UP001265746">
    <property type="component" value="Unassembled WGS sequence"/>
</dbReference>
<dbReference type="GO" id="GO:0019301">
    <property type="term" value="P:rhamnose catabolic process"/>
    <property type="evidence" value="ECO:0007669"/>
    <property type="project" value="UniProtKB-ARBA"/>
</dbReference>
<evidence type="ECO:0000256" key="2">
    <source>
        <dbReference type="ARBA" id="ARBA00022857"/>
    </source>
</evidence>
<dbReference type="EMBL" id="JAUJFL010000001">
    <property type="protein sequence ID" value="KAK2615552.1"/>
    <property type="molecule type" value="Genomic_DNA"/>
</dbReference>
<gene>
    <name evidence="6" type="ORF">N8I77_002298</name>
</gene>
<dbReference type="GO" id="GO:0016616">
    <property type="term" value="F:oxidoreductase activity, acting on the CH-OH group of donors, NAD or NADP as acceptor"/>
    <property type="evidence" value="ECO:0007669"/>
    <property type="project" value="TreeGrafter"/>
</dbReference>
<organism evidence="6 7">
    <name type="scientific">Phomopsis amygdali</name>
    <name type="common">Fusicoccum amygdali</name>
    <dbReference type="NCBI Taxonomy" id="1214568"/>
    <lineage>
        <taxon>Eukaryota</taxon>
        <taxon>Fungi</taxon>
        <taxon>Dikarya</taxon>
        <taxon>Ascomycota</taxon>
        <taxon>Pezizomycotina</taxon>
        <taxon>Sordariomycetes</taxon>
        <taxon>Sordariomycetidae</taxon>
        <taxon>Diaporthales</taxon>
        <taxon>Diaporthaceae</taxon>
        <taxon>Diaporthe</taxon>
    </lineage>
</organism>
<name>A0AAD9ST48_PHOAM</name>
<dbReference type="FunFam" id="3.40.50.720:FF:000417">
    <property type="entry name" value="Glucose 1-dehydrogenase, putative"/>
    <property type="match status" value="1"/>
</dbReference>